<comment type="caution">
    <text evidence="5">The sequence shown here is derived from an EMBL/GenBank/DDBJ whole genome shotgun (WGS) entry which is preliminary data.</text>
</comment>
<sequence>MFACFVDHTYVRLFILTLLAILCRSLPSQAQVTLDQWPAPLQLYPRDQNSQCSVSITGRASSATITAVSLVVLRNQQRYRYERVPVESNTGRFGFKPVIKAELAEYSFQLFAHRAPVNPAVNGLSSVGDSIRVAVRDSIVCGDVFLIMGQSNAVGGSDPNPYRNEFCRSFGVNRPGTPYNPADTAWCLINTNEGLNSLWGVELQRLIKEQHGIPTAVINGAAPSTTIGEHTMRTEGRPADLTTLYGRLLYRVRKAGVADRVRAMIWRQGEAEAQGNPGAYMQWFPQLYKHWKLDYPNLQKVYHSQLNLLTDPVLGAGELRDFQRRSKQIFPDNQPIATVGLAAYNGVHFGNEGYRQFGRELFRLVARDFYGSTDTSNIESPDIQRIFFRTPARDELVLEFNPGQMMRWQADTTLVNPANGNRSQLALPLFMYTDYPGGEANFIQSATEQGNRIILKLKKPMYAQTLTYLPSYYQDGQLGYFAGPFIQNRRGMRALTFFRVPIAAPLPVATDLQAVAVDTSYVRLSWNQPVDEVEQWLVERADSTDQFRPIATLSGSVLTYDDPRRSPGQATESLRLDALYQYRVRALSRRAEADYSPVVTASLRLVLGLDEHEGVARVYPNPASDEVRIEVPVGWAGAPVRLTLTDATGRVVWRRSERVTGGEPLVLASVKDLPTGAYLLAVEHRQAVLRCRLVVGR</sequence>
<dbReference type="EMBL" id="CAIT01000007">
    <property type="protein sequence ID" value="CCH54743.1"/>
    <property type="molecule type" value="Genomic_DNA"/>
</dbReference>
<keyword evidence="2" id="KW-0732">Signal</keyword>
<feature type="domain" description="Secretion system C-terminal sorting" evidence="4">
    <location>
        <begin position="618"/>
        <end position="687"/>
    </location>
</feature>
<dbReference type="CDD" id="cd00063">
    <property type="entry name" value="FN3"/>
    <property type="match status" value="1"/>
</dbReference>
<proteinExistence type="predicted"/>
<evidence type="ECO:0000259" key="4">
    <source>
        <dbReference type="Pfam" id="PF18962"/>
    </source>
</evidence>
<dbReference type="InterPro" id="IPR013783">
    <property type="entry name" value="Ig-like_fold"/>
</dbReference>
<dbReference type="STRING" id="1185876.BN8_03945"/>
<feature type="domain" description="Sialate O-acetylesterase" evidence="3">
    <location>
        <begin position="143"/>
        <end position="363"/>
    </location>
</feature>
<evidence type="ECO:0000313" key="6">
    <source>
        <dbReference type="Proteomes" id="UP000009309"/>
    </source>
</evidence>
<evidence type="ECO:0000256" key="2">
    <source>
        <dbReference type="SAM" id="SignalP"/>
    </source>
</evidence>
<evidence type="ECO:0000259" key="3">
    <source>
        <dbReference type="Pfam" id="PF03629"/>
    </source>
</evidence>
<organism evidence="5 6">
    <name type="scientific">Fibrisoma limi BUZ 3</name>
    <dbReference type="NCBI Taxonomy" id="1185876"/>
    <lineage>
        <taxon>Bacteria</taxon>
        <taxon>Pseudomonadati</taxon>
        <taxon>Bacteroidota</taxon>
        <taxon>Cytophagia</taxon>
        <taxon>Cytophagales</taxon>
        <taxon>Spirosomataceae</taxon>
        <taxon>Fibrisoma</taxon>
    </lineage>
</organism>
<dbReference type="SUPFAM" id="SSF52266">
    <property type="entry name" value="SGNH hydrolase"/>
    <property type="match status" value="1"/>
</dbReference>
<dbReference type="GO" id="GO:0016788">
    <property type="term" value="F:hydrolase activity, acting on ester bonds"/>
    <property type="evidence" value="ECO:0007669"/>
    <property type="project" value="UniProtKB-ARBA"/>
</dbReference>
<gene>
    <name evidence="5" type="ORF">BN8_03945</name>
</gene>
<keyword evidence="1" id="KW-0378">Hydrolase</keyword>
<keyword evidence="6" id="KW-1185">Reference proteome</keyword>
<dbReference type="InterPro" id="IPR003961">
    <property type="entry name" value="FN3_dom"/>
</dbReference>
<accession>I2GLG7</accession>
<dbReference type="InterPro" id="IPR036116">
    <property type="entry name" value="FN3_sf"/>
</dbReference>
<feature type="chain" id="PRO_5003659569" description="Fibronectin type-III domain-containing protein" evidence="2">
    <location>
        <begin position="31"/>
        <end position="697"/>
    </location>
</feature>
<dbReference type="OrthoDB" id="926075at2"/>
<dbReference type="eggNOG" id="COG2372">
    <property type="taxonomic scope" value="Bacteria"/>
</dbReference>
<dbReference type="RefSeq" id="WP_009283319.1">
    <property type="nucleotide sequence ID" value="NZ_CAIT01000007.1"/>
</dbReference>
<feature type="signal peptide" evidence="2">
    <location>
        <begin position="1"/>
        <end position="30"/>
    </location>
</feature>
<reference evidence="5 6" key="1">
    <citation type="journal article" date="2012" name="J. Bacteriol.">
        <title>Genome Sequence of the Filamentous Bacterium Fibrisoma limi BUZ 3T.</title>
        <authorList>
            <person name="Filippini M."/>
            <person name="Qi W."/>
            <person name="Jaenicke S."/>
            <person name="Goesmann A."/>
            <person name="Smits T.H."/>
            <person name="Bagheri H.C."/>
        </authorList>
    </citation>
    <scope>NUCLEOTIDE SEQUENCE [LARGE SCALE GENOMIC DNA]</scope>
    <source>
        <strain evidence="6">BUZ 3T</strain>
    </source>
</reference>
<dbReference type="InterPro" id="IPR026444">
    <property type="entry name" value="Secre_tail"/>
</dbReference>
<dbReference type="SUPFAM" id="SSF49265">
    <property type="entry name" value="Fibronectin type III"/>
    <property type="match status" value="1"/>
</dbReference>
<dbReference type="Gene3D" id="3.40.50.1110">
    <property type="entry name" value="SGNH hydrolase"/>
    <property type="match status" value="1"/>
</dbReference>
<dbReference type="Gene3D" id="2.60.40.10">
    <property type="entry name" value="Immunoglobulins"/>
    <property type="match status" value="1"/>
</dbReference>
<dbReference type="Proteomes" id="UP000009309">
    <property type="component" value="Unassembled WGS sequence"/>
</dbReference>
<dbReference type="InterPro" id="IPR005181">
    <property type="entry name" value="SASA"/>
</dbReference>
<name>I2GLG7_9BACT</name>
<dbReference type="AlphaFoldDB" id="I2GLG7"/>
<protein>
    <recommendedName>
        <fullName evidence="7">Fibronectin type-III domain-containing protein</fullName>
    </recommendedName>
</protein>
<dbReference type="Pfam" id="PF03629">
    <property type="entry name" value="SASA"/>
    <property type="match status" value="1"/>
</dbReference>
<dbReference type="Pfam" id="PF18962">
    <property type="entry name" value="Por_Secre_tail"/>
    <property type="match status" value="1"/>
</dbReference>
<dbReference type="InterPro" id="IPR036514">
    <property type="entry name" value="SGNH_hydro_sf"/>
</dbReference>
<evidence type="ECO:0000313" key="5">
    <source>
        <dbReference type="EMBL" id="CCH54743.1"/>
    </source>
</evidence>
<evidence type="ECO:0000256" key="1">
    <source>
        <dbReference type="ARBA" id="ARBA00022801"/>
    </source>
</evidence>
<evidence type="ECO:0008006" key="7">
    <source>
        <dbReference type="Google" id="ProtNLM"/>
    </source>
</evidence>